<dbReference type="EMBL" id="BARS01044483">
    <property type="protein sequence ID" value="GAG36648.1"/>
    <property type="molecule type" value="Genomic_DNA"/>
</dbReference>
<protein>
    <submittedName>
        <fullName evidence="1">Uncharacterized protein</fullName>
    </submittedName>
</protein>
<accession>X0XJ17</accession>
<evidence type="ECO:0000313" key="1">
    <source>
        <dbReference type="EMBL" id="GAG36648.1"/>
    </source>
</evidence>
<name>X0XJ17_9ZZZZ</name>
<reference evidence="1" key="1">
    <citation type="journal article" date="2014" name="Front. Microbiol.">
        <title>High frequency of phylogenetically diverse reductive dehalogenase-homologous genes in deep subseafloor sedimentary metagenomes.</title>
        <authorList>
            <person name="Kawai M."/>
            <person name="Futagami T."/>
            <person name="Toyoda A."/>
            <person name="Takaki Y."/>
            <person name="Nishi S."/>
            <person name="Hori S."/>
            <person name="Arai W."/>
            <person name="Tsubouchi T."/>
            <person name="Morono Y."/>
            <person name="Uchiyama I."/>
            <person name="Ito T."/>
            <person name="Fujiyama A."/>
            <person name="Inagaki F."/>
            <person name="Takami H."/>
        </authorList>
    </citation>
    <scope>NUCLEOTIDE SEQUENCE</scope>
    <source>
        <strain evidence="1">Expedition CK06-06</strain>
    </source>
</reference>
<proteinExistence type="predicted"/>
<dbReference type="AlphaFoldDB" id="X0XJ17"/>
<gene>
    <name evidence="1" type="ORF">S01H1_67193</name>
</gene>
<sequence length="149" mass="16741">MKKLIISLLVAGLLLCGTAFTAEPVEESNLTYLTHFAAGVAWDLNDFDNHSIAFISVVTWRDTINLDIGLVDFELVETEGELWWHELNPVVGISMDVENLGILIPQIEPLLGWIPEWVGIGAGFYTELDNFIDMDDVSLVLYATISWEW</sequence>
<comment type="caution">
    <text evidence="1">The sequence shown here is derived from an EMBL/GenBank/DDBJ whole genome shotgun (WGS) entry which is preliminary data.</text>
</comment>
<organism evidence="1">
    <name type="scientific">marine sediment metagenome</name>
    <dbReference type="NCBI Taxonomy" id="412755"/>
    <lineage>
        <taxon>unclassified sequences</taxon>
        <taxon>metagenomes</taxon>
        <taxon>ecological metagenomes</taxon>
    </lineage>
</organism>